<dbReference type="Pfam" id="PF12327">
    <property type="entry name" value="FtsZ_C"/>
    <property type="match status" value="1"/>
</dbReference>
<evidence type="ECO:0008006" key="8">
    <source>
        <dbReference type="Google" id="ProtNLM"/>
    </source>
</evidence>
<dbReference type="PANTHER" id="PTHR30314:SF3">
    <property type="entry name" value="MITOCHONDRIAL DIVISION PROTEIN FSZA"/>
    <property type="match status" value="1"/>
</dbReference>
<dbReference type="InterPro" id="IPR000158">
    <property type="entry name" value="Cell_div_FtsZ"/>
</dbReference>
<evidence type="ECO:0000256" key="3">
    <source>
        <dbReference type="ARBA" id="ARBA00023134"/>
    </source>
</evidence>
<evidence type="ECO:0000256" key="2">
    <source>
        <dbReference type="ARBA" id="ARBA00022741"/>
    </source>
</evidence>
<dbReference type="InterPro" id="IPR018316">
    <property type="entry name" value="Tubulin/FtsZ_2-layer-sand-dom"/>
</dbReference>
<feature type="non-terminal residue" evidence="6">
    <location>
        <position position="1"/>
    </location>
</feature>
<gene>
    <name evidence="6" type="ORF">A2561_00585</name>
</gene>
<dbReference type="InterPro" id="IPR008280">
    <property type="entry name" value="Tub_FtsZ_C"/>
</dbReference>
<dbReference type="Pfam" id="PF00091">
    <property type="entry name" value="Tubulin"/>
    <property type="match status" value="1"/>
</dbReference>
<protein>
    <recommendedName>
        <fullName evidence="8">Cell division protein FtsZ</fullName>
    </recommendedName>
</protein>
<comment type="similarity">
    <text evidence="1">Belongs to the FtsZ family.</text>
</comment>
<organism evidence="6 7">
    <name type="scientific">Candidatus Staskawiczbacteria bacterium RIFOXYD1_FULL_32_13</name>
    <dbReference type="NCBI Taxonomy" id="1802234"/>
    <lineage>
        <taxon>Bacteria</taxon>
        <taxon>Candidatus Staskawicziibacteriota</taxon>
    </lineage>
</organism>
<evidence type="ECO:0000259" key="5">
    <source>
        <dbReference type="SMART" id="SM00865"/>
    </source>
</evidence>
<reference evidence="6 7" key="1">
    <citation type="journal article" date="2016" name="Nat. Commun.">
        <title>Thousands of microbial genomes shed light on interconnected biogeochemical processes in an aquifer system.</title>
        <authorList>
            <person name="Anantharaman K."/>
            <person name="Brown C.T."/>
            <person name="Hug L.A."/>
            <person name="Sharon I."/>
            <person name="Castelle C.J."/>
            <person name="Probst A.J."/>
            <person name="Thomas B.C."/>
            <person name="Singh A."/>
            <person name="Wilkins M.J."/>
            <person name="Karaoz U."/>
            <person name="Brodie E.L."/>
            <person name="Williams K.H."/>
            <person name="Hubbard S.S."/>
            <person name="Banfield J.F."/>
        </authorList>
    </citation>
    <scope>NUCLEOTIDE SEQUENCE [LARGE SCALE GENOMIC DNA]</scope>
</reference>
<proteinExistence type="inferred from homology"/>
<dbReference type="InterPro" id="IPR003008">
    <property type="entry name" value="Tubulin_FtsZ_GTPase"/>
</dbReference>
<sequence>IKVIGIGGGGGSIVSEIGRTLKKATFVVADTDIRSIKKRAGIKYFLFGQDVTHGLGTGADPEIAKKAALSEREKIEGLFRDQDIVILIASLGGGIGSGATEIFAKMASSFGAITLGIFTLPFKFEGKTKTKIALKALKELREMLNVSLTIPNENIFKIIDQNTPITQAFSLVNKNMVNSLESLIDLIYNPGMINIDFADLRSILRGKGSVAFLNTIQESGKNRAEAVAEKILINPIYKNNNFQVDKILFNVAGPRDMSMFEVEKISNKISNINPKAKIIFGISKNPSSGNKIKTTLLMTGHSNEKNQVTQIDESIKVNEILTKNVKKEKVVIEQKVKEKIIEAKKENKIKDKKAKLSPSFVLPILKKEGELDTVGILDKKLNIVQIPDKPAKKAIRRSALDIKKAEEVEQDKRLAQEQEWEIPAFLRRVKFKS</sequence>
<dbReference type="InterPro" id="IPR036525">
    <property type="entry name" value="Tubulin/FtsZ_GTPase_sf"/>
</dbReference>
<dbReference type="GO" id="GO:0003924">
    <property type="term" value="F:GTPase activity"/>
    <property type="evidence" value="ECO:0007669"/>
    <property type="project" value="InterPro"/>
</dbReference>
<dbReference type="HAMAP" id="MF_00909">
    <property type="entry name" value="FtsZ"/>
    <property type="match status" value="1"/>
</dbReference>
<dbReference type="InterPro" id="IPR045061">
    <property type="entry name" value="FtsZ/CetZ"/>
</dbReference>
<keyword evidence="2" id="KW-0547">Nucleotide-binding</keyword>
<dbReference type="SUPFAM" id="SSF55307">
    <property type="entry name" value="Tubulin C-terminal domain-like"/>
    <property type="match status" value="1"/>
</dbReference>
<keyword evidence="3" id="KW-0342">GTP-binding</keyword>
<dbReference type="GO" id="GO:0005737">
    <property type="term" value="C:cytoplasm"/>
    <property type="evidence" value="ECO:0007669"/>
    <property type="project" value="TreeGrafter"/>
</dbReference>
<dbReference type="PANTHER" id="PTHR30314">
    <property type="entry name" value="CELL DIVISION PROTEIN FTSZ-RELATED"/>
    <property type="match status" value="1"/>
</dbReference>
<feature type="domain" description="Tubulin/FtsZ GTPase" evidence="4">
    <location>
        <begin position="1"/>
        <end position="191"/>
    </location>
</feature>
<comment type="caution">
    <text evidence="6">The sequence shown here is derived from an EMBL/GenBank/DDBJ whole genome shotgun (WGS) entry which is preliminary data.</text>
</comment>
<name>A0A1G2JTA7_9BACT</name>
<dbReference type="Proteomes" id="UP000178935">
    <property type="component" value="Unassembled WGS sequence"/>
</dbReference>
<evidence type="ECO:0000259" key="4">
    <source>
        <dbReference type="SMART" id="SM00864"/>
    </source>
</evidence>
<dbReference type="InterPro" id="IPR024757">
    <property type="entry name" value="FtsZ_C"/>
</dbReference>
<dbReference type="SMART" id="SM00864">
    <property type="entry name" value="Tubulin"/>
    <property type="match status" value="1"/>
</dbReference>
<evidence type="ECO:0000313" key="7">
    <source>
        <dbReference type="Proteomes" id="UP000178935"/>
    </source>
</evidence>
<dbReference type="PRINTS" id="PR00423">
    <property type="entry name" value="CELLDVISFTSZ"/>
</dbReference>
<dbReference type="GO" id="GO:0051301">
    <property type="term" value="P:cell division"/>
    <property type="evidence" value="ECO:0007669"/>
    <property type="project" value="TreeGrafter"/>
</dbReference>
<dbReference type="EMBL" id="MHPU01000004">
    <property type="protein sequence ID" value="OGZ89681.1"/>
    <property type="molecule type" value="Genomic_DNA"/>
</dbReference>
<dbReference type="GO" id="GO:0032153">
    <property type="term" value="C:cell division site"/>
    <property type="evidence" value="ECO:0007669"/>
    <property type="project" value="TreeGrafter"/>
</dbReference>
<dbReference type="CDD" id="cd02201">
    <property type="entry name" value="FtsZ_type1"/>
    <property type="match status" value="1"/>
</dbReference>
<dbReference type="GO" id="GO:0005525">
    <property type="term" value="F:GTP binding"/>
    <property type="evidence" value="ECO:0007669"/>
    <property type="project" value="UniProtKB-KW"/>
</dbReference>
<dbReference type="SUPFAM" id="SSF52490">
    <property type="entry name" value="Tubulin nucleotide-binding domain-like"/>
    <property type="match status" value="1"/>
</dbReference>
<accession>A0A1G2JTA7</accession>
<feature type="domain" description="Tubulin/FtsZ 2-layer sandwich" evidence="5">
    <location>
        <begin position="193"/>
        <end position="310"/>
    </location>
</feature>
<dbReference type="SMART" id="SM00865">
    <property type="entry name" value="Tubulin_C"/>
    <property type="match status" value="1"/>
</dbReference>
<evidence type="ECO:0000256" key="1">
    <source>
        <dbReference type="ARBA" id="ARBA00009690"/>
    </source>
</evidence>
<evidence type="ECO:0000313" key="6">
    <source>
        <dbReference type="EMBL" id="OGZ89681.1"/>
    </source>
</evidence>
<dbReference type="Gene3D" id="3.40.50.1440">
    <property type="entry name" value="Tubulin/FtsZ, GTPase domain"/>
    <property type="match status" value="1"/>
</dbReference>
<dbReference type="AlphaFoldDB" id="A0A1G2JTA7"/>